<dbReference type="Proteomes" id="UP001218188">
    <property type="component" value="Unassembled WGS sequence"/>
</dbReference>
<evidence type="ECO:0000313" key="2">
    <source>
        <dbReference type="Proteomes" id="UP001218188"/>
    </source>
</evidence>
<organism evidence="1 2">
    <name type="scientific">Mycena alexandri</name>
    <dbReference type="NCBI Taxonomy" id="1745969"/>
    <lineage>
        <taxon>Eukaryota</taxon>
        <taxon>Fungi</taxon>
        <taxon>Dikarya</taxon>
        <taxon>Basidiomycota</taxon>
        <taxon>Agaricomycotina</taxon>
        <taxon>Agaricomycetes</taxon>
        <taxon>Agaricomycetidae</taxon>
        <taxon>Agaricales</taxon>
        <taxon>Marasmiineae</taxon>
        <taxon>Mycenaceae</taxon>
        <taxon>Mycena</taxon>
    </lineage>
</organism>
<gene>
    <name evidence="1" type="ORF">C8F04DRAFT_285623</name>
</gene>
<evidence type="ECO:0008006" key="3">
    <source>
        <dbReference type="Google" id="ProtNLM"/>
    </source>
</evidence>
<dbReference type="InterPro" id="IPR032675">
    <property type="entry name" value="LRR_dom_sf"/>
</dbReference>
<dbReference type="EMBL" id="JARJCM010000253">
    <property type="protein sequence ID" value="KAJ7020719.1"/>
    <property type="molecule type" value="Genomic_DNA"/>
</dbReference>
<dbReference type="Gene3D" id="3.80.10.10">
    <property type="entry name" value="Ribonuclease Inhibitor"/>
    <property type="match status" value="1"/>
</dbReference>
<evidence type="ECO:0000313" key="1">
    <source>
        <dbReference type="EMBL" id="KAJ7020719.1"/>
    </source>
</evidence>
<comment type="caution">
    <text evidence="1">The sequence shown here is derived from an EMBL/GenBank/DDBJ whole genome shotgun (WGS) entry which is preliminary data.</text>
</comment>
<name>A0AAD6S3V5_9AGAR</name>
<sequence length="144" mass="16121">MDAAQAWPCLEDLTLDSFSRPFTPPLLTIESLYSLAQHCPRLRSLHLTLDATTLPAPRSLANGLGPQRKLTTMCIAQSAISQPRAIARLLSDIFPNLRVISQAQYFDDPSAEMQANYARWKEVEGLVPEFVAVREEERARAQLI</sequence>
<proteinExistence type="predicted"/>
<protein>
    <recommendedName>
        <fullName evidence="3">F-box domain-containing protein</fullName>
    </recommendedName>
</protein>
<accession>A0AAD6S3V5</accession>
<dbReference type="AlphaFoldDB" id="A0AAD6S3V5"/>
<reference evidence="1" key="1">
    <citation type="submission" date="2023-03" db="EMBL/GenBank/DDBJ databases">
        <title>Massive genome expansion in bonnet fungi (Mycena s.s.) driven by repeated elements and novel gene families across ecological guilds.</title>
        <authorList>
            <consortium name="Lawrence Berkeley National Laboratory"/>
            <person name="Harder C.B."/>
            <person name="Miyauchi S."/>
            <person name="Viragh M."/>
            <person name="Kuo A."/>
            <person name="Thoen E."/>
            <person name="Andreopoulos B."/>
            <person name="Lu D."/>
            <person name="Skrede I."/>
            <person name="Drula E."/>
            <person name="Henrissat B."/>
            <person name="Morin E."/>
            <person name="Kohler A."/>
            <person name="Barry K."/>
            <person name="LaButti K."/>
            <person name="Morin E."/>
            <person name="Salamov A."/>
            <person name="Lipzen A."/>
            <person name="Mereny Z."/>
            <person name="Hegedus B."/>
            <person name="Baldrian P."/>
            <person name="Stursova M."/>
            <person name="Weitz H."/>
            <person name="Taylor A."/>
            <person name="Grigoriev I.V."/>
            <person name="Nagy L.G."/>
            <person name="Martin F."/>
            <person name="Kauserud H."/>
        </authorList>
    </citation>
    <scope>NUCLEOTIDE SEQUENCE</scope>
    <source>
        <strain evidence="1">CBHHK200</strain>
    </source>
</reference>
<keyword evidence="2" id="KW-1185">Reference proteome</keyword>